<comment type="subcellular location">
    <subcellularLocation>
        <location evidence="1">Nucleus</location>
    </subcellularLocation>
</comment>
<sequence length="619" mass="68748">MDFPEKATHQSRQQAGAACEQCRERKLRCERGVTTCKHCKERGVECRRPSAGQPRGPKKGQVRMLQSRISLLEERVAELTHRDSGLSLDKLSEPGKTPDSHAVPPLTHLSTVETSPTLSSYFTDSGRNLSAPEVFSDWSTRLEPAHHDEKSMFHSVHGANIEGLRLLDQDLPDLDTSLKSNAYGSWGPRPAINLPLSGTFNHLPLGDTTLSATMQADLTHVFFDRVHPLVPILNVDEYFLKTSHTSSTSLALRCLQHAIWTIATCFSSQFQNHRGTLYTETRTMLESVEEQSLHGAIPIELPQAWSLLAIYELKQVNHRRGCLTASHCFQLAQLMELHRIDAPESYKGNESQLPASTLEERRRVFWVAYFLHLCVNLISGLSVGMDDEQTILTRLPALPASFRGGHAGHIITLSDAMACRKDSDATSAFNQSIIIATLSSRCLVHLTRCSAESMCYPHLSEASWTRHVQLMDMVSQQTSETQVSWTGYLRLGDPARLFNILMVQAAAIFLYAAVCSVECDPRDTRDRQTTVHECEQRAIAAVQSMATLCRAASGLDNCKGHPLVPVLLVVGADFAQDRRATDPKFEASFSTLSTVLFELCSTSKLAQTCYARLERSLGC</sequence>
<evidence type="ECO:0000259" key="8">
    <source>
        <dbReference type="PROSITE" id="PS50048"/>
    </source>
</evidence>
<dbReference type="GO" id="GO:0005634">
    <property type="term" value="C:nucleus"/>
    <property type="evidence" value="ECO:0007669"/>
    <property type="project" value="UniProtKB-SubCell"/>
</dbReference>
<dbReference type="GO" id="GO:0006351">
    <property type="term" value="P:DNA-templated transcription"/>
    <property type="evidence" value="ECO:0007669"/>
    <property type="project" value="InterPro"/>
</dbReference>
<comment type="caution">
    <text evidence="9">The sequence shown here is derived from an EMBL/GenBank/DDBJ whole genome shotgun (WGS) entry which is preliminary data.</text>
</comment>
<dbReference type="STRING" id="321146.A0A139HC60"/>
<keyword evidence="5" id="KW-0804">Transcription</keyword>
<dbReference type="PANTHER" id="PTHR47338:SF3">
    <property type="entry name" value="C6 FINGER DOMAIN TRANSCRIPTION FACTOR DBAA-RELATED"/>
    <property type="match status" value="1"/>
</dbReference>
<evidence type="ECO:0000256" key="1">
    <source>
        <dbReference type="ARBA" id="ARBA00004123"/>
    </source>
</evidence>
<proteinExistence type="predicted"/>
<dbReference type="PROSITE" id="PS50048">
    <property type="entry name" value="ZN2_CY6_FUNGAL_2"/>
    <property type="match status" value="1"/>
</dbReference>
<dbReference type="InterPro" id="IPR036864">
    <property type="entry name" value="Zn2-C6_fun-type_DNA-bd_sf"/>
</dbReference>
<keyword evidence="4" id="KW-0238">DNA-binding</keyword>
<dbReference type="InterPro" id="IPR001138">
    <property type="entry name" value="Zn2Cys6_DnaBD"/>
</dbReference>
<dbReference type="CDD" id="cd12148">
    <property type="entry name" value="fungal_TF_MHR"/>
    <property type="match status" value="1"/>
</dbReference>
<dbReference type="InterPro" id="IPR007219">
    <property type="entry name" value="XnlR_reg_dom"/>
</dbReference>
<dbReference type="Pfam" id="PF00172">
    <property type="entry name" value="Zn_clus"/>
    <property type="match status" value="1"/>
</dbReference>
<feature type="region of interest" description="Disordered" evidence="7">
    <location>
        <begin position="85"/>
        <end position="110"/>
    </location>
</feature>
<dbReference type="EMBL" id="LFZN01000081">
    <property type="protein sequence ID" value="KXT00044.1"/>
    <property type="molecule type" value="Genomic_DNA"/>
</dbReference>
<evidence type="ECO:0000313" key="9">
    <source>
        <dbReference type="EMBL" id="KXT00044.1"/>
    </source>
</evidence>
<dbReference type="EMBL" id="LFZN01000081">
    <property type="protein sequence ID" value="KXT00045.1"/>
    <property type="molecule type" value="Genomic_DNA"/>
</dbReference>
<keyword evidence="10" id="KW-1185">Reference proteome</keyword>
<protein>
    <recommendedName>
        <fullName evidence="8">Zn(2)-C6 fungal-type domain-containing protein</fullName>
    </recommendedName>
</protein>
<evidence type="ECO:0000256" key="5">
    <source>
        <dbReference type="ARBA" id="ARBA00023163"/>
    </source>
</evidence>
<evidence type="ECO:0000256" key="4">
    <source>
        <dbReference type="ARBA" id="ARBA00023125"/>
    </source>
</evidence>
<evidence type="ECO:0000313" key="10">
    <source>
        <dbReference type="Proteomes" id="UP000070133"/>
    </source>
</evidence>
<evidence type="ECO:0000256" key="7">
    <source>
        <dbReference type="SAM" id="MobiDB-lite"/>
    </source>
</evidence>
<dbReference type="GO" id="GO:0003677">
    <property type="term" value="F:DNA binding"/>
    <property type="evidence" value="ECO:0007669"/>
    <property type="project" value="UniProtKB-KW"/>
</dbReference>
<dbReference type="Proteomes" id="UP000070133">
    <property type="component" value="Unassembled WGS sequence"/>
</dbReference>
<dbReference type="GO" id="GO:0008270">
    <property type="term" value="F:zinc ion binding"/>
    <property type="evidence" value="ECO:0007669"/>
    <property type="project" value="InterPro"/>
</dbReference>
<dbReference type="EMBL" id="LFZN01000081">
    <property type="protein sequence ID" value="KXT00043.1"/>
    <property type="molecule type" value="Genomic_DNA"/>
</dbReference>
<dbReference type="CDD" id="cd00067">
    <property type="entry name" value="GAL4"/>
    <property type="match status" value="1"/>
</dbReference>
<dbReference type="PANTHER" id="PTHR47338">
    <property type="entry name" value="ZN(II)2CYS6 TRANSCRIPTION FACTOR (EUROFUNG)-RELATED"/>
    <property type="match status" value="1"/>
</dbReference>
<feature type="domain" description="Zn(2)-C6 fungal-type" evidence="8">
    <location>
        <begin position="18"/>
        <end position="48"/>
    </location>
</feature>
<accession>A0A139HC60</accession>
<evidence type="ECO:0000256" key="6">
    <source>
        <dbReference type="ARBA" id="ARBA00023242"/>
    </source>
</evidence>
<organism evidence="9 10">
    <name type="scientific">Pseudocercospora eumusae</name>
    <dbReference type="NCBI Taxonomy" id="321146"/>
    <lineage>
        <taxon>Eukaryota</taxon>
        <taxon>Fungi</taxon>
        <taxon>Dikarya</taxon>
        <taxon>Ascomycota</taxon>
        <taxon>Pezizomycotina</taxon>
        <taxon>Dothideomycetes</taxon>
        <taxon>Dothideomycetidae</taxon>
        <taxon>Mycosphaerellales</taxon>
        <taxon>Mycosphaerellaceae</taxon>
        <taxon>Pseudocercospora</taxon>
    </lineage>
</organism>
<dbReference type="PROSITE" id="PS00463">
    <property type="entry name" value="ZN2_CY6_FUNGAL_1"/>
    <property type="match status" value="1"/>
</dbReference>
<keyword evidence="3" id="KW-0805">Transcription regulation</keyword>
<name>A0A139HC60_9PEZI</name>
<dbReference type="SMART" id="SM00066">
    <property type="entry name" value="GAL4"/>
    <property type="match status" value="1"/>
</dbReference>
<dbReference type="Pfam" id="PF04082">
    <property type="entry name" value="Fungal_trans"/>
    <property type="match status" value="1"/>
</dbReference>
<dbReference type="Gene3D" id="4.10.240.10">
    <property type="entry name" value="Zn(2)-C6 fungal-type DNA-binding domain"/>
    <property type="match status" value="1"/>
</dbReference>
<evidence type="ECO:0000256" key="2">
    <source>
        <dbReference type="ARBA" id="ARBA00022723"/>
    </source>
</evidence>
<dbReference type="AlphaFoldDB" id="A0A139HC60"/>
<dbReference type="OrthoDB" id="3646551at2759"/>
<keyword evidence="2" id="KW-0479">Metal-binding</keyword>
<feature type="compositionally biased region" description="Basic and acidic residues" evidence="7">
    <location>
        <begin position="85"/>
        <end position="99"/>
    </location>
</feature>
<dbReference type="SUPFAM" id="SSF57701">
    <property type="entry name" value="Zn2/Cys6 DNA-binding domain"/>
    <property type="match status" value="1"/>
</dbReference>
<keyword evidence="6" id="KW-0539">Nucleus</keyword>
<reference evidence="9 10" key="1">
    <citation type="submission" date="2015-07" db="EMBL/GenBank/DDBJ databases">
        <title>Comparative genomics of the Sigatoka disease complex on banana suggests a link between parallel evolutionary changes in Pseudocercospora fijiensis and Pseudocercospora eumusae and increased virulence on the banana host.</title>
        <authorList>
            <person name="Chang T.-C."/>
            <person name="Salvucci A."/>
            <person name="Crous P.W."/>
            <person name="Stergiopoulos I."/>
        </authorList>
    </citation>
    <scope>NUCLEOTIDE SEQUENCE [LARGE SCALE GENOMIC DNA]</scope>
    <source>
        <strain evidence="9 10">CBS 114824</strain>
    </source>
</reference>
<dbReference type="GO" id="GO:0000981">
    <property type="term" value="F:DNA-binding transcription factor activity, RNA polymerase II-specific"/>
    <property type="evidence" value="ECO:0007669"/>
    <property type="project" value="InterPro"/>
</dbReference>
<dbReference type="InterPro" id="IPR050815">
    <property type="entry name" value="TF_fung"/>
</dbReference>
<evidence type="ECO:0000256" key="3">
    <source>
        <dbReference type="ARBA" id="ARBA00023015"/>
    </source>
</evidence>
<gene>
    <name evidence="9" type="ORF">AC578_4864</name>
</gene>